<evidence type="ECO:0000313" key="2">
    <source>
        <dbReference type="EMBL" id="KAF2686603.1"/>
    </source>
</evidence>
<dbReference type="OrthoDB" id="3935526at2759"/>
<evidence type="ECO:0000259" key="1">
    <source>
        <dbReference type="Pfam" id="PF03184"/>
    </source>
</evidence>
<feature type="domain" description="DDE-1" evidence="1">
    <location>
        <begin position="33"/>
        <end position="144"/>
    </location>
</feature>
<name>A0A6G1J8T4_9PLEO</name>
<reference evidence="2" key="1">
    <citation type="journal article" date="2020" name="Stud. Mycol.">
        <title>101 Dothideomycetes genomes: a test case for predicting lifestyles and emergence of pathogens.</title>
        <authorList>
            <person name="Haridas S."/>
            <person name="Albert R."/>
            <person name="Binder M."/>
            <person name="Bloem J."/>
            <person name="Labutti K."/>
            <person name="Salamov A."/>
            <person name="Andreopoulos B."/>
            <person name="Baker S."/>
            <person name="Barry K."/>
            <person name="Bills G."/>
            <person name="Bluhm B."/>
            <person name="Cannon C."/>
            <person name="Castanera R."/>
            <person name="Culley D."/>
            <person name="Daum C."/>
            <person name="Ezra D."/>
            <person name="Gonzalez J."/>
            <person name="Henrissat B."/>
            <person name="Kuo A."/>
            <person name="Liang C."/>
            <person name="Lipzen A."/>
            <person name="Lutzoni F."/>
            <person name="Magnuson J."/>
            <person name="Mondo S."/>
            <person name="Nolan M."/>
            <person name="Ohm R."/>
            <person name="Pangilinan J."/>
            <person name="Park H.-J."/>
            <person name="Ramirez L."/>
            <person name="Alfaro M."/>
            <person name="Sun H."/>
            <person name="Tritt A."/>
            <person name="Yoshinaga Y."/>
            <person name="Zwiers L.-H."/>
            <person name="Turgeon B."/>
            <person name="Goodwin S."/>
            <person name="Spatafora J."/>
            <person name="Crous P."/>
            <person name="Grigoriev I."/>
        </authorList>
    </citation>
    <scope>NUCLEOTIDE SEQUENCE</scope>
    <source>
        <strain evidence="2">CBS 122367</strain>
    </source>
</reference>
<dbReference type="EMBL" id="MU005576">
    <property type="protein sequence ID" value="KAF2686603.1"/>
    <property type="molecule type" value="Genomic_DNA"/>
</dbReference>
<proteinExistence type="predicted"/>
<gene>
    <name evidence="2" type="ORF">K458DRAFT_297427</name>
</gene>
<dbReference type="InterPro" id="IPR004875">
    <property type="entry name" value="DDE_SF_endonuclease_dom"/>
</dbReference>
<organism evidence="2 3">
    <name type="scientific">Lentithecium fluviatile CBS 122367</name>
    <dbReference type="NCBI Taxonomy" id="1168545"/>
    <lineage>
        <taxon>Eukaryota</taxon>
        <taxon>Fungi</taxon>
        <taxon>Dikarya</taxon>
        <taxon>Ascomycota</taxon>
        <taxon>Pezizomycotina</taxon>
        <taxon>Dothideomycetes</taxon>
        <taxon>Pleosporomycetidae</taxon>
        <taxon>Pleosporales</taxon>
        <taxon>Massarineae</taxon>
        <taxon>Lentitheciaceae</taxon>
        <taxon>Lentithecium</taxon>
    </lineage>
</organism>
<evidence type="ECO:0000313" key="3">
    <source>
        <dbReference type="Proteomes" id="UP000799291"/>
    </source>
</evidence>
<accession>A0A6G1J8T4</accession>
<keyword evidence="3" id="KW-1185">Reference proteome</keyword>
<dbReference type="GO" id="GO:0003676">
    <property type="term" value="F:nucleic acid binding"/>
    <property type="evidence" value="ECO:0007669"/>
    <property type="project" value="InterPro"/>
</dbReference>
<protein>
    <submittedName>
        <fullName evidence="2">CENP-B protein</fullName>
    </submittedName>
</protein>
<dbReference type="Proteomes" id="UP000799291">
    <property type="component" value="Unassembled WGS sequence"/>
</dbReference>
<dbReference type="Pfam" id="PF03184">
    <property type="entry name" value="DDE_1"/>
    <property type="match status" value="1"/>
</dbReference>
<sequence>MDETGVALGVCTNTRVLARALKKKAYVKSLENREWVLIIECVSATGRKRRCAVIFKGQSLQTAWFSPSHVPSWFYTTSENGWTSKTIGVEWLQRIYIPETTVNGQYRLLILDDHGSHIDIKFLWLCKQNRIELLYLPAHSSHGMMLTKNSICCPGHSMVQSSPRNTIRLVLR</sequence>
<dbReference type="AlphaFoldDB" id="A0A6G1J8T4"/>